<dbReference type="SUPFAM" id="SSF56801">
    <property type="entry name" value="Acetyl-CoA synthetase-like"/>
    <property type="match status" value="1"/>
</dbReference>
<dbReference type="PANTHER" id="PTHR43201">
    <property type="entry name" value="ACYL-COA SYNTHETASE"/>
    <property type="match status" value="1"/>
</dbReference>
<evidence type="ECO:0000256" key="1">
    <source>
        <dbReference type="ARBA" id="ARBA00006432"/>
    </source>
</evidence>
<reference evidence="6" key="1">
    <citation type="journal article" date="2019" name="Int. J. Syst. Evol. Microbiol.">
        <title>The Global Catalogue of Microorganisms (GCM) 10K type strain sequencing project: providing services to taxonomists for standard genome sequencing and annotation.</title>
        <authorList>
            <consortium name="The Broad Institute Genomics Platform"/>
            <consortium name="The Broad Institute Genome Sequencing Center for Infectious Disease"/>
            <person name="Wu L."/>
            <person name="Ma J."/>
        </authorList>
    </citation>
    <scope>NUCLEOTIDE SEQUENCE [LARGE SCALE GENOMIC DNA]</scope>
    <source>
        <strain evidence="6">CGMCC 1.15922</strain>
    </source>
</reference>
<dbReference type="Gene3D" id="3.30.300.30">
    <property type="match status" value="1"/>
</dbReference>
<dbReference type="InterPro" id="IPR045851">
    <property type="entry name" value="AMP-bd_C_sf"/>
</dbReference>
<dbReference type="CDD" id="cd04433">
    <property type="entry name" value="AFD_class_I"/>
    <property type="match status" value="1"/>
</dbReference>
<comment type="caution">
    <text evidence="5">The sequence shown here is derived from an EMBL/GenBank/DDBJ whole genome shotgun (WGS) entry which is preliminary data.</text>
</comment>
<dbReference type="RefSeq" id="WP_189378171.1">
    <property type="nucleotide sequence ID" value="NZ_BNAH01000007.1"/>
</dbReference>
<comment type="similarity">
    <text evidence="1">Belongs to the ATP-dependent AMP-binding enzyme family.</text>
</comment>
<feature type="domain" description="AMP-dependent synthetase/ligase" evidence="3">
    <location>
        <begin position="41"/>
        <end position="398"/>
    </location>
</feature>
<protein>
    <submittedName>
        <fullName evidence="5">AMP-dependent acyl-CoA synthetase</fullName>
    </submittedName>
</protein>
<organism evidence="5 6">
    <name type="scientific">Thalassotalea profundi</name>
    <dbReference type="NCBI Taxonomy" id="2036687"/>
    <lineage>
        <taxon>Bacteria</taxon>
        <taxon>Pseudomonadati</taxon>
        <taxon>Pseudomonadota</taxon>
        <taxon>Gammaproteobacteria</taxon>
        <taxon>Alteromonadales</taxon>
        <taxon>Colwelliaceae</taxon>
        <taxon>Thalassotalea</taxon>
    </lineage>
</organism>
<dbReference type="PROSITE" id="PS00455">
    <property type="entry name" value="AMP_BINDING"/>
    <property type="match status" value="1"/>
</dbReference>
<proteinExistence type="inferred from homology"/>
<feature type="domain" description="AMP-binding enzyme C-terminal" evidence="4">
    <location>
        <begin position="459"/>
        <end position="525"/>
    </location>
</feature>
<evidence type="ECO:0000259" key="3">
    <source>
        <dbReference type="Pfam" id="PF00501"/>
    </source>
</evidence>
<sequence length="544" mass="59705">MIFSNEKQIEKFTTLGHWGGDTIHQILATNSCNKPTSLALKDQPNRFELTGDNPISLNWIELEQASENLAIQLQKEGVSVGDKVIIQLPNIVELVISYFALSKIGAIASPIPVQYGKQELQYISKTLGGKVILTIAHFKNIELADQIKNALPTIKVLVFGDDLCLDSTSHQKLEFTPESNANRVLTICWTSGTTGTPKGVPRTHNMWLATAKASAESSKLHVDDNVLCPFPIVNMAALGGILIPALLHGCSLTLHHPLDAKLLLKQIQDDGITFTVAPPALLNQLAKSKDMWNLYDLSSLRRIGSGSAPLSPWMIEIFDTDFSIDVVNMYGSNEGIVLYSTPENTPSSTVRATDFPRPNNGIFFETKVADPLTGKEFTSSGEKGELLVKGATIFEGYFENSEEVFTKDGFFKTGDLVEICGDDGNYYRIVGRCKDIINRGGIKISPVEIDIFLEGFDGAIEAAVCAYPDEILSEKICACLVLSEGNEPPSLSKLQSWLLTKGLSKFKLPERIEIFNQLPRNPIGKVQRFKLAEDVLSRASLTSK</sequence>
<dbReference type="InterPro" id="IPR025110">
    <property type="entry name" value="AMP-bd_C"/>
</dbReference>
<dbReference type="InterPro" id="IPR042099">
    <property type="entry name" value="ANL_N_sf"/>
</dbReference>
<dbReference type="Pfam" id="PF00501">
    <property type="entry name" value="AMP-binding"/>
    <property type="match status" value="1"/>
</dbReference>
<dbReference type="EMBL" id="BNAH01000007">
    <property type="protein sequence ID" value="GHE90911.1"/>
    <property type="molecule type" value="Genomic_DNA"/>
</dbReference>
<evidence type="ECO:0000313" key="6">
    <source>
        <dbReference type="Proteomes" id="UP000626370"/>
    </source>
</evidence>
<dbReference type="Proteomes" id="UP000626370">
    <property type="component" value="Unassembled WGS sequence"/>
</dbReference>
<dbReference type="PANTHER" id="PTHR43201:SF5">
    <property type="entry name" value="MEDIUM-CHAIN ACYL-COA LIGASE ACSF2, MITOCHONDRIAL"/>
    <property type="match status" value="1"/>
</dbReference>
<dbReference type="InterPro" id="IPR000873">
    <property type="entry name" value="AMP-dep_synth/lig_dom"/>
</dbReference>
<name>A0ABQ3IQ15_9GAMM</name>
<dbReference type="InterPro" id="IPR020845">
    <property type="entry name" value="AMP-binding_CS"/>
</dbReference>
<dbReference type="Pfam" id="PF13193">
    <property type="entry name" value="AMP-binding_C"/>
    <property type="match status" value="1"/>
</dbReference>
<gene>
    <name evidence="5" type="ORF">GCM10011501_20410</name>
</gene>
<evidence type="ECO:0000256" key="2">
    <source>
        <dbReference type="ARBA" id="ARBA00022598"/>
    </source>
</evidence>
<keyword evidence="2" id="KW-0436">Ligase</keyword>
<evidence type="ECO:0000259" key="4">
    <source>
        <dbReference type="Pfam" id="PF13193"/>
    </source>
</evidence>
<evidence type="ECO:0000313" key="5">
    <source>
        <dbReference type="EMBL" id="GHE90911.1"/>
    </source>
</evidence>
<accession>A0ABQ3IQ15</accession>
<keyword evidence="6" id="KW-1185">Reference proteome</keyword>
<dbReference type="Gene3D" id="3.40.50.12780">
    <property type="entry name" value="N-terminal domain of ligase-like"/>
    <property type="match status" value="1"/>
</dbReference>